<proteinExistence type="predicted"/>
<dbReference type="EMBL" id="KF900718">
    <property type="protein sequence ID" value="AIF04772.1"/>
    <property type="molecule type" value="Genomic_DNA"/>
</dbReference>
<accession>A0A075GRE3</accession>
<protein>
    <submittedName>
        <fullName evidence="1">Uncharacterized protein</fullName>
    </submittedName>
</protein>
<evidence type="ECO:0000313" key="1">
    <source>
        <dbReference type="EMBL" id="AIF04772.1"/>
    </source>
</evidence>
<reference evidence="1" key="1">
    <citation type="journal article" date="2014" name="Genome Biol. Evol.">
        <title>Pangenome evidence for extensive interdomain horizontal transfer affecting lineage core and shell genes in uncultured planktonic thaumarchaeota and euryarchaeota.</title>
        <authorList>
            <person name="Deschamps P."/>
            <person name="Zivanovic Y."/>
            <person name="Moreira D."/>
            <person name="Rodriguez-Valera F."/>
            <person name="Lopez-Garcia P."/>
        </authorList>
    </citation>
    <scope>NUCLEOTIDE SEQUENCE</scope>
</reference>
<sequence>MEEASVRLLVAGPRTSDSKMGILITLIILLPLVAPISTSSAELQISAEDFDILSQLDSALETRSTMIGNAAVTTAASNALDQVRLEERLSDANDPLARIDESMSNMVMVDSTPPEAVHPTPYEMVLNPDEHPDEWANNIWGTLLTADNFVIWTHFKTDTGQEYNHYEEVDFSETGLFAGGLIGLLTGSNPLLHEISIDDDSTNDIEVGFTVDTSQSDGWGTEGNPPTTLWVEPTIEFSVVALDTEATLWDHIEYLEVSLMKQFAYSLNPLGEGESYVWVIDSRFTMMPEDFSLEVGLERFWFDISGATFSFFQALIGIVTGPIDETGISIASVAAPYAIHVDNVGQTDCPDDYDAATMHGAESSVHRCTVGVGFGYVHFDAPANAGDKETSEFAYIDIGIHPVETNVVLPSVIDLVLRNDDVLTTSFGMTGEGGLDTVEYFADERADLHLHFHENRSNHVSAPGEPYGNITDSLGWLRGMPSGQLPSDEVSRIFRMLGSESSPELPGQMPERVSMILAIKNFSKDTTPNNADSTLPVDPTNPPNTLVVLFATQSVTEIDYSSWFQREGAIDDHRRLRIHATDLPTGLVLQGSFQLGGGEAAESAIGNAQSDPISALLDATILNIVDVFIDIGNIVNSIPEAIVNIVGGDGSGTGTGGEIYLDFYTSIAADRQLMSLGMARIELGSSMQPTTDGPHVIMASDLGLGMVNGRQGMVEPLVPVAVSIQLDGLKSLHIVDDALAEQQLVSLKSQGGDPLRFIYMEHESESLVSENFQSVYVSNQPGSLDLLVSEGNLTWESDRGIDEILYSGRSGEQRQVVLIEQFPQNFSMGMGSTVDWAGDTPIGGVTIQMGNATDLRTMDGDHFQFWQNIDTSEASLSAHISGISEISYSQPVLEGSSGRDGMPTASVVTEGGNDLAIMLRDETDWEDPTLGINGEILLSPLPANLEIAIPPSDGENSIPMPTFSTENGLGGVGFFLAGFSDVGRGVNDILSGFATSITGNGSGSEDFSVGINLETDAPFDLIIDIRQGNMPLEQPDWVHGMAMRAGQHENSTAFHLLSWLPDLPPQTNIFVDYTNMSVRDKYHVEIDLSGWTPSREEFIIDVQGFEGQDFALTMFGFEIGQQTNLQVEMDLERINDLAIPEIQLTSRYEMSHTLDFVHAMLLDRQGATRSEVLLNDIPRSVDFNAALGQRVHLSMTVPEEEQINKRSVESIMMQQQVYTEGKWWPLTVFINEVPGTMTLDVRPSFNFDITQDTSFQGMPTLDYTSSGKGMDLFMTAAGRAINSRGDMLMLAENMASHVSIAPTETFGLSVSSSEGGIGRIYVKQTNVPASPGVYIQQVEAIGENLQSATVEAYWIADTYPIVKVSDVRGGRIAATARVTADIGGQTFDARAVLIDAQTTSFIPSASTMSVNGLTSDLSLLNAVPGFDSSSTHWLFPEPLSTVAATLLFTIF</sequence>
<name>A0A075GRE3_9EURY</name>
<organism evidence="1">
    <name type="scientific">uncultured marine group II/III euryarchaeote KM3_176_D12</name>
    <dbReference type="NCBI Taxonomy" id="1457936"/>
    <lineage>
        <taxon>Archaea</taxon>
        <taxon>Methanobacteriati</taxon>
        <taxon>Methanobacteriota</taxon>
        <taxon>environmental samples</taxon>
    </lineage>
</organism>